<evidence type="ECO:0000256" key="3">
    <source>
        <dbReference type="ARBA" id="ARBA00022946"/>
    </source>
</evidence>
<evidence type="ECO:0000256" key="6">
    <source>
        <dbReference type="ARBA" id="ARBA00044735"/>
    </source>
</evidence>
<evidence type="ECO:0000313" key="9">
    <source>
        <dbReference type="Proteomes" id="UP000002624"/>
    </source>
</evidence>
<dbReference type="AlphaFoldDB" id="C6H221"/>
<dbReference type="OrthoDB" id="74240at2759"/>
<dbReference type="STRING" id="544712.C6H221"/>
<keyword evidence="4" id="KW-0496">Mitochondrion</keyword>
<accession>C6H221</accession>
<dbReference type="HOGENOM" id="CLU_1874863_0_0_1"/>
<dbReference type="Pfam" id="PF05347">
    <property type="entry name" value="Complex1_LYR"/>
    <property type="match status" value="1"/>
</dbReference>
<evidence type="ECO:0000256" key="1">
    <source>
        <dbReference type="ARBA" id="ARBA00004173"/>
    </source>
</evidence>
<evidence type="ECO:0000313" key="8">
    <source>
        <dbReference type="EMBL" id="EER45174.1"/>
    </source>
</evidence>
<dbReference type="InterPro" id="IPR045293">
    <property type="entry name" value="Complex1_LYR_LYRM2"/>
</dbReference>
<evidence type="ECO:0000256" key="5">
    <source>
        <dbReference type="ARBA" id="ARBA00026235"/>
    </source>
</evidence>
<evidence type="ECO:0000256" key="2">
    <source>
        <dbReference type="ARBA" id="ARBA00009508"/>
    </source>
</evidence>
<gene>
    <name evidence="8" type="ORF">HCDG_00753</name>
</gene>
<dbReference type="VEuPathDB" id="FungiDB:HCDG_00753"/>
<dbReference type="GO" id="GO:0005739">
    <property type="term" value="C:mitochondrion"/>
    <property type="evidence" value="ECO:0007669"/>
    <property type="project" value="UniProtKB-SubCell"/>
</dbReference>
<dbReference type="EMBL" id="GG692419">
    <property type="protein sequence ID" value="EER45174.1"/>
    <property type="molecule type" value="Genomic_DNA"/>
</dbReference>
<comment type="similarity">
    <text evidence="2">Belongs to the complex I LYR family.</text>
</comment>
<dbReference type="PANTHER" id="PTHR13675">
    <property type="entry name" value="LYR MOTIF-CONTAINING PROTEIN 2"/>
    <property type="match status" value="1"/>
</dbReference>
<dbReference type="InterPro" id="IPR008011">
    <property type="entry name" value="Complex1_LYR_dom"/>
</dbReference>
<dbReference type="CDD" id="cd20262">
    <property type="entry name" value="Complex1_LYR_LYRM2"/>
    <property type="match status" value="1"/>
</dbReference>
<reference evidence="9" key="1">
    <citation type="submission" date="2009-05" db="EMBL/GenBank/DDBJ databases">
        <title>The genome sequence of Ajellomyces capsulatus strain H143.</title>
        <authorList>
            <person name="Champion M."/>
            <person name="Cuomo C.A."/>
            <person name="Ma L.-J."/>
            <person name="Henn M.R."/>
            <person name="Sil A."/>
            <person name="Goldman B."/>
            <person name="Young S.K."/>
            <person name="Kodira C.D."/>
            <person name="Zeng Q."/>
            <person name="Koehrsen M."/>
            <person name="Alvarado L."/>
            <person name="Berlin A.M."/>
            <person name="Borenstein D."/>
            <person name="Chen Z."/>
            <person name="Engels R."/>
            <person name="Freedman E."/>
            <person name="Gellesch M."/>
            <person name="Goldberg J."/>
            <person name="Griggs A."/>
            <person name="Gujja S."/>
            <person name="Heiman D.I."/>
            <person name="Hepburn T.A."/>
            <person name="Howarth C."/>
            <person name="Jen D."/>
            <person name="Larson L."/>
            <person name="Lewis B."/>
            <person name="Mehta T."/>
            <person name="Park D."/>
            <person name="Pearson M."/>
            <person name="Roberts A."/>
            <person name="Saif S."/>
            <person name="Shea T.D."/>
            <person name="Shenoy N."/>
            <person name="Sisk P."/>
            <person name="Stolte C."/>
            <person name="Sykes S."/>
            <person name="Walk T."/>
            <person name="White J."/>
            <person name="Yandava C."/>
            <person name="Klein B."/>
            <person name="McEwen J.G."/>
            <person name="Puccia R."/>
            <person name="Goldman G.H."/>
            <person name="Felipe M.S."/>
            <person name="Nino-Vega G."/>
            <person name="San-Blas G."/>
            <person name="Taylor J.W."/>
            <person name="Mendoza L."/>
            <person name="Galagan J.E."/>
            <person name="Nusbaum C."/>
            <person name="Birren B.W."/>
        </authorList>
    </citation>
    <scope>NUCLEOTIDE SEQUENCE [LARGE SCALE GENOMIC DNA]</scope>
    <source>
        <strain evidence="9">H143</strain>
    </source>
</reference>
<name>C6H221_AJECH</name>
<evidence type="ECO:0000259" key="7">
    <source>
        <dbReference type="Pfam" id="PF05347"/>
    </source>
</evidence>
<organism evidence="8 9">
    <name type="scientific">Ajellomyces capsulatus (strain H143)</name>
    <name type="common">Darling's disease fungus</name>
    <name type="synonym">Histoplasma capsulatum</name>
    <dbReference type="NCBI Taxonomy" id="544712"/>
    <lineage>
        <taxon>Eukaryota</taxon>
        <taxon>Fungi</taxon>
        <taxon>Dikarya</taxon>
        <taxon>Ascomycota</taxon>
        <taxon>Pezizomycotina</taxon>
        <taxon>Eurotiomycetes</taxon>
        <taxon>Eurotiomycetidae</taxon>
        <taxon>Onygenales</taxon>
        <taxon>Ajellomycetaceae</taxon>
        <taxon>Histoplasma</taxon>
    </lineage>
</organism>
<proteinExistence type="inferred from homology"/>
<evidence type="ECO:0000256" key="4">
    <source>
        <dbReference type="ARBA" id="ARBA00023128"/>
    </source>
</evidence>
<keyword evidence="3" id="KW-0809">Transit peptide</keyword>
<comment type="subcellular location">
    <subcellularLocation>
        <location evidence="1">Mitochondrion</location>
    </subcellularLocation>
</comment>
<dbReference type="Proteomes" id="UP000002624">
    <property type="component" value="Unassembled WGS sequence"/>
</dbReference>
<dbReference type="PANTHER" id="PTHR13675:SF0">
    <property type="entry name" value="LYR MOTIF-CONTAINING PROTEIN 2"/>
    <property type="match status" value="1"/>
</dbReference>
<sequence>MAEKQNPQFTPISIHALFVQQKRALGLWREIVRATNRIPQSSARDEMRSFARHEFERNKGVTDLAHIRYLISTGKTEFDAMRRYIDECLGTQKEDARKEIRLIIEYCDSNHRKQRAIPIRSTVSREPYIQNEVVQI</sequence>
<feature type="domain" description="Complex 1 LYR protein" evidence="7">
    <location>
        <begin position="22"/>
        <end position="79"/>
    </location>
</feature>
<protein>
    <recommendedName>
        <fullName evidence="5">LYR motif-containing protein 2</fullName>
    </recommendedName>
</protein>
<comment type="function">
    <text evidence="6">Involved in efficient integration of the N-module into mitochondrial respiratory chain complex I.</text>
</comment>